<evidence type="ECO:0000256" key="1">
    <source>
        <dbReference type="SAM" id="Phobius"/>
    </source>
</evidence>
<sequence>MEKKNNKFNWKHLVGFIAVFIIVYALLEYLPDILRSFIEQGFNK</sequence>
<gene>
    <name evidence="2" type="ORF">SAMN05421813_11383</name>
</gene>
<dbReference type="EMBL" id="FNHH01000013">
    <property type="protein sequence ID" value="SDM49046.1"/>
    <property type="molecule type" value="Genomic_DNA"/>
</dbReference>
<evidence type="ECO:0000313" key="2">
    <source>
        <dbReference type="EMBL" id="SDM49046.1"/>
    </source>
</evidence>
<keyword evidence="1" id="KW-0472">Membrane</keyword>
<proteinExistence type="predicted"/>
<keyword evidence="1" id="KW-0812">Transmembrane</keyword>
<evidence type="ECO:0000313" key="3">
    <source>
        <dbReference type="Proteomes" id="UP000199226"/>
    </source>
</evidence>
<protein>
    <submittedName>
        <fullName evidence="2">Uncharacterized protein</fullName>
    </submittedName>
</protein>
<dbReference type="AlphaFoldDB" id="A0A1G9TMP4"/>
<keyword evidence="1" id="KW-1133">Transmembrane helix</keyword>
<organism evidence="2 3">
    <name type="scientific">Daejeonella rubra</name>
    <dbReference type="NCBI Taxonomy" id="990371"/>
    <lineage>
        <taxon>Bacteria</taxon>
        <taxon>Pseudomonadati</taxon>
        <taxon>Bacteroidota</taxon>
        <taxon>Sphingobacteriia</taxon>
        <taxon>Sphingobacteriales</taxon>
        <taxon>Sphingobacteriaceae</taxon>
        <taxon>Daejeonella</taxon>
    </lineage>
</organism>
<dbReference type="RefSeq" id="WP_262485655.1">
    <property type="nucleotide sequence ID" value="NZ_FNHH01000013.1"/>
</dbReference>
<dbReference type="Proteomes" id="UP000199226">
    <property type="component" value="Unassembled WGS sequence"/>
</dbReference>
<reference evidence="3" key="1">
    <citation type="submission" date="2016-10" db="EMBL/GenBank/DDBJ databases">
        <authorList>
            <person name="Varghese N."/>
            <person name="Submissions S."/>
        </authorList>
    </citation>
    <scope>NUCLEOTIDE SEQUENCE [LARGE SCALE GENOMIC DNA]</scope>
    <source>
        <strain evidence="3">DSM 24536</strain>
    </source>
</reference>
<accession>A0A1G9TMP4</accession>
<feature type="transmembrane region" description="Helical" evidence="1">
    <location>
        <begin position="12"/>
        <end position="30"/>
    </location>
</feature>
<keyword evidence="3" id="KW-1185">Reference proteome</keyword>
<name>A0A1G9TMP4_9SPHI</name>